<sequence>MASPLVVTQDYGYVLGTLLLSSVLNFYHGALVGTERKAAGVPYPNAYATDAEASTDIKKYRFNCAQRAHQNYLENLPTFLVTSAIAGLQYPIPTAVMGVVWCAGRLVYAKGYINSTVEQKGAGRYKGSWFLLAQIGLLGVSCYNVYGMIMG</sequence>
<dbReference type="AlphaFoldDB" id="A0A5J5EGJ9"/>
<dbReference type="InterPro" id="IPR050997">
    <property type="entry name" value="MAPEG"/>
</dbReference>
<dbReference type="PANTHER" id="PTHR10250:SF26">
    <property type="entry name" value="GLUTATHIONE S-TRANSFERASE 3, MITOCHONDRIAL"/>
    <property type="match status" value="1"/>
</dbReference>
<dbReference type="EMBL" id="VXIS01000341">
    <property type="protein sequence ID" value="KAA8894414.1"/>
    <property type="molecule type" value="Genomic_DNA"/>
</dbReference>
<dbReference type="SUPFAM" id="SSF161084">
    <property type="entry name" value="MAPEG domain-like"/>
    <property type="match status" value="1"/>
</dbReference>
<dbReference type="GO" id="GO:0004602">
    <property type="term" value="F:glutathione peroxidase activity"/>
    <property type="evidence" value="ECO:0007669"/>
    <property type="project" value="TreeGrafter"/>
</dbReference>
<feature type="transmembrane region" description="Helical" evidence="5">
    <location>
        <begin position="12"/>
        <end position="32"/>
    </location>
</feature>
<organism evidence="6 7">
    <name type="scientific">Sphaerosporella brunnea</name>
    <dbReference type="NCBI Taxonomy" id="1250544"/>
    <lineage>
        <taxon>Eukaryota</taxon>
        <taxon>Fungi</taxon>
        <taxon>Dikarya</taxon>
        <taxon>Ascomycota</taxon>
        <taxon>Pezizomycotina</taxon>
        <taxon>Pezizomycetes</taxon>
        <taxon>Pezizales</taxon>
        <taxon>Pyronemataceae</taxon>
        <taxon>Sphaerosporella</taxon>
    </lineage>
</organism>
<accession>A0A5J5EGJ9</accession>
<comment type="subcellular location">
    <subcellularLocation>
        <location evidence="1">Membrane</location>
        <topology evidence="1">Multi-pass membrane protein</topology>
    </subcellularLocation>
</comment>
<evidence type="ECO:0000313" key="6">
    <source>
        <dbReference type="EMBL" id="KAA8894414.1"/>
    </source>
</evidence>
<comment type="caution">
    <text evidence="6">The sequence shown here is derived from an EMBL/GenBank/DDBJ whole genome shotgun (WGS) entry which is preliminary data.</text>
</comment>
<protein>
    <recommendedName>
        <fullName evidence="8">Membrane-associated proteins in eicosanoid and glutathione metabolism</fullName>
    </recommendedName>
</protein>
<dbReference type="Pfam" id="PF01124">
    <property type="entry name" value="MAPEG"/>
    <property type="match status" value="1"/>
</dbReference>
<evidence type="ECO:0000256" key="4">
    <source>
        <dbReference type="ARBA" id="ARBA00023136"/>
    </source>
</evidence>
<dbReference type="InterPro" id="IPR023352">
    <property type="entry name" value="MAPEG-like_dom_sf"/>
</dbReference>
<dbReference type="PANTHER" id="PTHR10250">
    <property type="entry name" value="MICROSOMAL GLUTATHIONE S-TRANSFERASE"/>
    <property type="match status" value="1"/>
</dbReference>
<evidence type="ECO:0008006" key="8">
    <source>
        <dbReference type="Google" id="ProtNLM"/>
    </source>
</evidence>
<keyword evidence="2 5" id="KW-0812">Transmembrane</keyword>
<keyword evidence="7" id="KW-1185">Reference proteome</keyword>
<evidence type="ECO:0000256" key="5">
    <source>
        <dbReference type="SAM" id="Phobius"/>
    </source>
</evidence>
<feature type="transmembrane region" description="Helical" evidence="5">
    <location>
        <begin position="129"/>
        <end position="149"/>
    </location>
</feature>
<keyword evidence="3 5" id="KW-1133">Transmembrane helix</keyword>
<dbReference type="InterPro" id="IPR001129">
    <property type="entry name" value="Membr-assoc_MAPEG"/>
</dbReference>
<dbReference type="GO" id="GO:0005635">
    <property type="term" value="C:nuclear envelope"/>
    <property type="evidence" value="ECO:0007669"/>
    <property type="project" value="TreeGrafter"/>
</dbReference>
<gene>
    <name evidence="6" type="ORF">FN846DRAFT_1000452</name>
</gene>
<dbReference type="GO" id="GO:0005783">
    <property type="term" value="C:endoplasmic reticulum"/>
    <property type="evidence" value="ECO:0007669"/>
    <property type="project" value="TreeGrafter"/>
</dbReference>
<proteinExistence type="predicted"/>
<dbReference type="Gene3D" id="1.20.120.550">
    <property type="entry name" value="Membrane associated eicosanoid/glutathione metabolism-like domain"/>
    <property type="match status" value="1"/>
</dbReference>
<reference evidence="6 7" key="1">
    <citation type="submission" date="2019-09" db="EMBL/GenBank/DDBJ databases">
        <title>Draft genome of the ectomycorrhizal ascomycete Sphaerosporella brunnea.</title>
        <authorList>
            <consortium name="DOE Joint Genome Institute"/>
            <person name="Benucci G.M."/>
            <person name="Marozzi G."/>
            <person name="Antonielli L."/>
            <person name="Sanchez S."/>
            <person name="Marco P."/>
            <person name="Wang X."/>
            <person name="Falini L.B."/>
            <person name="Barry K."/>
            <person name="Haridas S."/>
            <person name="Lipzen A."/>
            <person name="Labutti K."/>
            <person name="Grigoriev I.V."/>
            <person name="Murat C."/>
            <person name="Martin F."/>
            <person name="Albertini E."/>
            <person name="Donnini D."/>
            <person name="Bonito G."/>
        </authorList>
    </citation>
    <scope>NUCLEOTIDE SEQUENCE [LARGE SCALE GENOMIC DNA]</scope>
    <source>
        <strain evidence="6 7">Sb_GMNB300</strain>
    </source>
</reference>
<keyword evidence="4 5" id="KW-0472">Membrane</keyword>
<name>A0A5J5EGJ9_9PEZI</name>
<dbReference type="GO" id="GO:0016020">
    <property type="term" value="C:membrane"/>
    <property type="evidence" value="ECO:0007669"/>
    <property type="project" value="UniProtKB-SubCell"/>
</dbReference>
<dbReference type="InParanoid" id="A0A5J5EGJ9"/>
<dbReference type="Proteomes" id="UP000326924">
    <property type="component" value="Unassembled WGS sequence"/>
</dbReference>
<dbReference type="OrthoDB" id="410651at2759"/>
<evidence type="ECO:0000256" key="3">
    <source>
        <dbReference type="ARBA" id="ARBA00022989"/>
    </source>
</evidence>
<evidence type="ECO:0000256" key="1">
    <source>
        <dbReference type="ARBA" id="ARBA00004141"/>
    </source>
</evidence>
<evidence type="ECO:0000313" key="7">
    <source>
        <dbReference type="Proteomes" id="UP000326924"/>
    </source>
</evidence>
<evidence type="ECO:0000256" key="2">
    <source>
        <dbReference type="ARBA" id="ARBA00022692"/>
    </source>
</evidence>
<dbReference type="GO" id="GO:0004364">
    <property type="term" value="F:glutathione transferase activity"/>
    <property type="evidence" value="ECO:0007669"/>
    <property type="project" value="TreeGrafter"/>
</dbReference>